<organism evidence="9 10">
    <name type="scientific">Neglectibacter timonensis</name>
    <dbReference type="NCBI Taxonomy" id="1776382"/>
    <lineage>
        <taxon>Bacteria</taxon>
        <taxon>Bacillati</taxon>
        <taxon>Bacillota</taxon>
        <taxon>Clostridia</taxon>
        <taxon>Eubacteriales</taxon>
        <taxon>Oscillospiraceae</taxon>
        <taxon>Neglectibacter</taxon>
    </lineage>
</organism>
<reference evidence="9 10" key="1">
    <citation type="submission" date="2022-06" db="EMBL/GenBank/DDBJ databases">
        <title>Isolation of gut microbiota from human fecal samples.</title>
        <authorList>
            <person name="Pamer E.G."/>
            <person name="Barat B."/>
            <person name="Waligurski E."/>
            <person name="Medina S."/>
            <person name="Paddock L."/>
            <person name="Mostad J."/>
        </authorList>
    </citation>
    <scope>NUCLEOTIDE SEQUENCE [LARGE SCALE GENOMIC DNA]</scope>
    <source>
        <strain evidence="9 10">DFI.9.73</strain>
    </source>
</reference>
<dbReference type="PANTHER" id="PTHR30193:SF44">
    <property type="entry name" value="LACTOSE TRANSPORT SYSTEM PERMEASE PROTEIN LACF"/>
    <property type="match status" value="1"/>
</dbReference>
<evidence type="ECO:0000259" key="8">
    <source>
        <dbReference type="PROSITE" id="PS50928"/>
    </source>
</evidence>
<gene>
    <name evidence="9" type="ORF">NE695_14030</name>
</gene>
<sequence>MANINHLQTEKKSRFRLLQDFRDHKVLWLMFLPIILFFVVFSYIPMVGIYLAFTRFDFNLGFFQSPFVGLKNFEYLFKSGILLSLVRNTILYNLAFLFLGNLFQLACAVFLSDLKNRAFVKTSQSIIFLPYFISMVLVGLFAYNLFNIDNGFVNTALSALGLSKYNFYNSPQAWPPIIVAVNVWKGLGYGSIVYLSAITTIDSQFYEAARIDGATKWQQIRYVTLPILKPTIALLLMFSLGGILKGQFELFYQLVGTNGLLYSTTDIIDTYVYRSLTVNFDVGMGSAAGVFQSVFGFILIVVVNTIVKHKNEEYALF</sequence>
<dbReference type="RefSeq" id="WP_066866176.1">
    <property type="nucleotide sequence ID" value="NZ_CABKVV010000014.1"/>
</dbReference>
<keyword evidence="6 7" id="KW-0472">Membrane</keyword>
<dbReference type="Proteomes" id="UP001524473">
    <property type="component" value="Unassembled WGS sequence"/>
</dbReference>
<feature type="transmembrane region" description="Helical" evidence="7">
    <location>
        <begin position="284"/>
        <end position="307"/>
    </location>
</feature>
<dbReference type="EMBL" id="JANFZH010000036">
    <property type="protein sequence ID" value="MCQ4841030.1"/>
    <property type="molecule type" value="Genomic_DNA"/>
</dbReference>
<dbReference type="CDD" id="cd06261">
    <property type="entry name" value="TM_PBP2"/>
    <property type="match status" value="1"/>
</dbReference>
<feature type="domain" description="ABC transmembrane type-1" evidence="8">
    <location>
        <begin position="86"/>
        <end position="303"/>
    </location>
</feature>
<dbReference type="Gene3D" id="1.10.3720.10">
    <property type="entry name" value="MetI-like"/>
    <property type="match status" value="1"/>
</dbReference>
<evidence type="ECO:0000256" key="7">
    <source>
        <dbReference type="RuleBase" id="RU363032"/>
    </source>
</evidence>
<evidence type="ECO:0000256" key="4">
    <source>
        <dbReference type="ARBA" id="ARBA00022692"/>
    </source>
</evidence>
<dbReference type="InterPro" id="IPR035906">
    <property type="entry name" value="MetI-like_sf"/>
</dbReference>
<comment type="similarity">
    <text evidence="7">Belongs to the binding-protein-dependent transport system permease family.</text>
</comment>
<keyword evidence="5 7" id="KW-1133">Transmembrane helix</keyword>
<evidence type="ECO:0000313" key="10">
    <source>
        <dbReference type="Proteomes" id="UP001524473"/>
    </source>
</evidence>
<feature type="transmembrane region" description="Helical" evidence="7">
    <location>
        <begin position="90"/>
        <end position="114"/>
    </location>
</feature>
<dbReference type="SUPFAM" id="SSF161098">
    <property type="entry name" value="MetI-like"/>
    <property type="match status" value="1"/>
</dbReference>
<feature type="transmembrane region" description="Helical" evidence="7">
    <location>
        <begin position="126"/>
        <end position="146"/>
    </location>
</feature>
<feature type="transmembrane region" description="Helical" evidence="7">
    <location>
        <begin position="177"/>
        <end position="201"/>
    </location>
</feature>
<comment type="subcellular location">
    <subcellularLocation>
        <location evidence="1 7">Cell membrane</location>
        <topology evidence="1 7">Multi-pass membrane protein</topology>
    </subcellularLocation>
</comment>
<proteinExistence type="inferred from homology"/>
<dbReference type="InterPro" id="IPR000515">
    <property type="entry name" value="MetI-like"/>
</dbReference>
<evidence type="ECO:0000256" key="1">
    <source>
        <dbReference type="ARBA" id="ARBA00004651"/>
    </source>
</evidence>
<evidence type="ECO:0000256" key="3">
    <source>
        <dbReference type="ARBA" id="ARBA00022475"/>
    </source>
</evidence>
<keyword evidence="3" id="KW-1003">Cell membrane</keyword>
<feature type="transmembrane region" description="Helical" evidence="7">
    <location>
        <begin position="26"/>
        <end position="53"/>
    </location>
</feature>
<dbReference type="PANTHER" id="PTHR30193">
    <property type="entry name" value="ABC TRANSPORTER PERMEASE PROTEIN"/>
    <property type="match status" value="1"/>
</dbReference>
<accession>A0ABT1S265</accession>
<evidence type="ECO:0000256" key="6">
    <source>
        <dbReference type="ARBA" id="ARBA00023136"/>
    </source>
</evidence>
<keyword evidence="10" id="KW-1185">Reference proteome</keyword>
<dbReference type="InterPro" id="IPR051393">
    <property type="entry name" value="ABC_transporter_permease"/>
</dbReference>
<feature type="transmembrane region" description="Helical" evidence="7">
    <location>
        <begin position="222"/>
        <end position="244"/>
    </location>
</feature>
<evidence type="ECO:0000256" key="2">
    <source>
        <dbReference type="ARBA" id="ARBA00022448"/>
    </source>
</evidence>
<evidence type="ECO:0000313" key="9">
    <source>
        <dbReference type="EMBL" id="MCQ4841030.1"/>
    </source>
</evidence>
<dbReference type="GeneID" id="90533243"/>
<name>A0ABT1S265_9FIRM</name>
<keyword evidence="4 7" id="KW-0812">Transmembrane</keyword>
<evidence type="ECO:0000256" key="5">
    <source>
        <dbReference type="ARBA" id="ARBA00022989"/>
    </source>
</evidence>
<dbReference type="Pfam" id="PF00528">
    <property type="entry name" value="BPD_transp_1"/>
    <property type="match status" value="1"/>
</dbReference>
<keyword evidence="2 7" id="KW-0813">Transport</keyword>
<comment type="caution">
    <text evidence="9">The sequence shown here is derived from an EMBL/GenBank/DDBJ whole genome shotgun (WGS) entry which is preliminary data.</text>
</comment>
<protein>
    <submittedName>
        <fullName evidence="9">ABC transporter permease subunit</fullName>
    </submittedName>
</protein>
<dbReference type="PROSITE" id="PS50928">
    <property type="entry name" value="ABC_TM1"/>
    <property type="match status" value="1"/>
</dbReference>